<dbReference type="EMBL" id="NVUL01000022">
    <property type="protein sequence ID" value="PCI79047.1"/>
    <property type="molecule type" value="Genomic_DNA"/>
</dbReference>
<dbReference type="AlphaFoldDB" id="A0A2A4XAJ4"/>
<keyword evidence="2" id="KW-0547">Nucleotide-binding</keyword>
<evidence type="ECO:0000259" key="6">
    <source>
        <dbReference type="Pfam" id="PF02518"/>
    </source>
</evidence>
<dbReference type="InterPro" id="IPR036890">
    <property type="entry name" value="HATPase_C_sf"/>
</dbReference>
<evidence type="ECO:0000256" key="1">
    <source>
        <dbReference type="ARBA" id="ARBA00022679"/>
    </source>
</evidence>
<organism evidence="7 8">
    <name type="scientific">SAR86 cluster bacterium</name>
    <dbReference type="NCBI Taxonomy" id="2030880"/>
    <lineage>
        <taxon>Bacteria</taxon>
        <taxon>Pseudomonadati</taxon>
        <taxon>Pseudomonadota</taxon>
        <taxon>Gammaproteobacteria</taxon>
        <taxon>SAR86 cluster</taxon>
    </lineage>
</organism>
<feature type="domain" description="Histidine kinase/HSP90-like ATPase" evidence="6">
    <location>
        <begin position="1"/>
        <end position="50"/>
    </location>
</feature>
<reference evidence="8" key="1">
    <citation type="submission" date="2017-08" db="EMBL/GenBank/DDBJ databases">
        <title>A dynamic microbial community with high functional redundancy inhabits the cold, oxic subseafloor aquifer.</title>
        <authorList>
            <person name="Tully B.J."/>
            <person name="Wheat C.G."/>
            <person name="Glazer B.T."/>
            <person name="Huber J.A."/>
        </authorList>
    </citation>
    <scope>NUCLEOTIDE SEQUENCE [LARGE SCALE GENOMIC DNA]</scope>
</reference>
<accession>A0A2A4XAJ4</accession>
<dbReference type="SUPFAM" id="SSF55874">
    <property type="entry name" value="ATPase domain of HSP90 chaperone/DNA topoisomerase II/histidine kinase"/>
    <property type="match status" value="1"/>
</dbReference>
<dbReference type="PANTHER" id="PTHR43065">
    <property type="entry name" value="SENSOR HISTIDINE KINASE"/>
    <property type="match status" value="1"/>
</dbReference>
<keyword evidence="4" id="KW-0067">ATP-binding</keyword>
<evidence type="ECO:0000256" key="3">
    <source>
        <dbReference type="ARBA" id="ARBA00022777"/>
    </source>
</evidence>
<keyword evidence="1" id="KW-0808">Transferase</keyword>
<dbReference type="Pfam" id="PF02518">
    <property type="entry name" value="HATPase_c"/>
    <property type="match status" value="1"/>
</dbReference>
<dbReference type="PANTHER" id="PTHR43065:SF46">
    <property type="entry name" value="C4-DICARBOXYLATE TRANSPORT SENSOR PROTEIN DCTB"/>
    <property type="match status" value="1"/>
</dbReference>
<keyword evidence="3" id="KW-0418">Kinase</keyword>
<dbReference type="GO" id="GO:0005524">
    <property type="term" value="F:ATP binding"/>
    <property type="evidence" value="ECO:0007669"/>
    <property type="project" value="UniProtKB-KW"/>
</dbReference>
<sequence>VFDPFFTTKEAGEGTGLGLSLVFSIIEDLGGDIDIISPANEDTGGTRYYCDFLATIAIPPRINADGLLTQQQQPN</sequence>
<feature type="non-terminal residue" evidence="7">
    <location>
        <position position="1"/>
    </location>
</feature>
<evidence type="ECO:0000313" key="8">
    <source>
        <dbReference type="Proteomes" id="UP000218767"/>
    </source>
</evidence>
<dbReference type="Proteomes" id="UP000218767">
    <property type="component" value="Unassembled WGS sequence"/>
</dbReference>
<dbReference type="Gene3D" id="3.30.565.10">
    <property type="entry name" value="Histidine kinase-like ATPase, C-terminal domain"/>
    <property type="match status" value="1"/>
</dbReference>
<comment type="caution">
    <text evidence="7">The sequence shown here is derived from an EMBL/GenBank/DDBJ whole genome shotgun (WGS) entry which is preliminary data.</text>
</comment>
<evidence type="ECO:0000256" key="2">
    <source>
        <dbReference type="ARBA" id="ARBA00022741"/>
    </source>
</evidence>
<keyword evidence="5" id="KW-0902">Two-component regulatory system</keyword>
<evidence type="ECO:0000256" key="5">
    <source>
        <dbReference type="ARBA" id="ARBA00023012"/>
    </source>
</evidence>
<protein>
    <recommendedName>
        <fullName evidence="6">Histidine kinase/HSP90-like ATPase domain-containing protein</fullName>
    </recommendedName>
</protein>
<evidence type="ECO:0000313" key="7">
    <source>
        <dbReference type="EMBL" id="PCI79047.1"/>
    </source>
</evidence>
<gene>
    <name evidence="7" type="ORF">COB20_05515</name>
</gene>
<name>A0A2A4XAJ4_9GAMM</name>
<evidence type="ECO:0000256" key="4">
    <source>
        <dbReference type="ARBA" id="ARBA00022840"/>
    </source>
</evidence>
<dbReference type="GO" id="GO:0016301">
    <property type="term" value="F:kinase activity"/>
    <property type="evidence" value="ECO:0007669"/>
    <property type="project" value="UniProtKB-KW"/>
</dbReference>
<dbReference type="GO" id="GO:0000160">
    <property type="term" value="P:phosphorelay signal transduction system"/>
    <property type="evidence" value="ECO:0007669"/>
    <property type="project" value="UniProtKB-KW"/>
</dbReference>
<proteinExistence type="predicted"/>
<dbReference type="InterPro" id="IPR003594">
    <property type="entry name" value="HATPase_dom"/>
</dbReference>